<dbReference type="KEGG" id="pshq:F3W81_07020"/>
<dbReference type="RefSeq" id="WP_193082904.1">
    <property type="nucleotide sequence ID" value="NZ_CP045201.1"/>
</dbReference>
<evidence type="ECO:0000313" key="2">
    <source>
        <dbReference type="Proteomes" id="UP000594118"/>
    </source>
</evidence>
<accession>A0A7L9WL66</accession>
<evidence type="ECO:0000313" key="1">
    <source>
        <dbReference type="EMBL" id="QOL80584.1"/>
    </source>
</evidence>
<protein>
    <submittedName>
        <fullName evidence="1">DUF934 domain-containing protein</fullName>
    </submittedName>
</protein>
<reference evidence="1 2" key="1">
    <citation type="submission" date="2019-10" db="EMBL/GenBank/DDBJ databases">
        <title>Pseudopuniceibacterium sp. HQ09 islated from Antarctica.</title>
        <authorList>
            <person name="Liao L."/>
            <person name="Su S."/>
            <person name="Chen B."/>
            <person name="Yu Y."/>
        </authorList>
    </citation>
    <scope>NUCLEOTIDE SEQUENCE [LARGE SCALE GENOMIC DNA]</scope>
    <source>
        <strain evidence="1 2">HQ09</strain>
    </source>
</reference>
<proteinExistence type="predicted"/>
<dbReference type="AlphaFoldDB" id="A0A7L9WL66"/>
<dbReference type="InterPro" id="IPR008318">
    <property type="entry name" value="UCP030820"/>
</dbReference>
<dbReference type="Pfam" id="PF06073">
    <property type="entry name" value="DUF934"/>
    <property type="match status" value="1"/>
</dbReference>
<dbReference type="EMBL" id="CP045201">
    <property type="protein sequence ID" value="QOL80584.1"/>
    <property type="molecule type" value="Genomic_DNA"/>
</dbReference>
<keyword evidence="2" id="KW-1185">Reference proteome</keyword>
<gene>
    <name evidence="1" type="ORF">F3W81_07020</name>
</gene>
<sequence>MSVIVTDAGFAATDWAADLDAAEILTLPSDTKPQDVDLSGAPKLVRVEFPSSADGRGFTIARVLRDHGYTGKLRATGHVIADQYAMARRCGFDDVEISDDLAARQPEDQWKFRANWQQNDYQSRLRGA</sequence>
<name>A0A7L9WL66_9RHOB</name>
<dbReference type="Proteomes" id="UP000594118">
    <property type="component" value="Chromosome"/>
</dbReference>
<organism evidence="1 2">
    <name type="scientific">Pseudooceanicola spongiae</name>
    <dbReference type="NCBI Taxonomy" id="2613965"/>
    <lineage>
        <taxon>Bacteria</taxon>
        <taxon>Pseudomonadati</taxon>
        <taxon>Pseudomonadota</taxon>
        <taxon>Alphaproteobacteria</taxon>
        <taxon>Rhodobacterales</taxon>
        <taxon>Paracoccaceae</taxon>
        <taxon>Pseudooceanicola</taxon>
    </lineage>
</organism>